<reference evidence="7" key="1">
    <citation type="journal article" date="2020" name="Stud. Mycol.">
        <title>101 Dothideomycetes genomes: a test case for predicting lifestyles and emergence of pathogens.</title>
        <authorList>
            <person name="Haridas S."/>
            <person name="Albert R."/>
            <person name="Binder M."/>
            <person name="Bloem J."/>
            <person name="Labutti K."/>
            <person name="Salamov A."/>
            <person name="Andreopoulos B."/>
            <person name="Baker S."/>
            <person name="Barry K."/>
            <person name="Bills G."/>
            <person name="Bluhm B."/>
            <person name="Cannon C."/>
            <person name="Castanera R."/>
            <person name="Culley D."/>
            <person name="Daum C."/>
            <person name="Ezra D."/>
            <person name="Gonzalez J."/>
            <person name="Henrissat B."/>
            <person name="Kuo A."/>
            <person name="Liang C."/>
            <person name="Lipzen A."/>
            <person name="Lutzoni F."/>
            <person name="Magnuson J."/>
            <person name="Mondo S."/>
            <person name="Nolan M."/>
            <person name="Ohm R."/>
            <person name="Pangilinan J."/>
            <person name="Park H.-J."/>
            <person name="Ramirez L."/>
            <person name="Alfaro M."/>
            <person name="Sun H."/>
            <person name="Tritt A."/>
            <person name="Yoshinaga Y."/>
            <person name="Zwiers L.-H."/>
            <person name="Turgeon B."/>
            <person name="Goodwin S."/>
            <person name="Spatafora J."/>
            <person name="Crous P."/>
            <person name="Grigoriev I."/>
        </authorList>
    </citation>
    <scope>NUCLEOTIDE SEQUENCE</scope>
    <source>
        <strain evidence="7">CBS 175.79</strain>
    </source>
</reference>
<feature type="region of interest" description="Disordered" evidence="5">
    <location>
        <begin position="197"/>
        <end position="270"/>
    </location>
</feature>
<sequence>MGEQHERTEPTARKRALVSCDRCKTRRARCIRPSPDQPCSDCMNNGLQCESKLPRKQRVYGSVETLSLRFRALESLVKGLFPDENTQDTNTLFKIAASRNLSMPAANDYSPAEIFKGTKRHMPSLQTSTSDSSNSDAAYQPTAFPSRIPALDNTSSAQPVERLIPTSNGIPHYFGPSSSFSLANTVRNLVARCNSTSAGRSCLRQSRSSRPSDTLDPQAAVSAVSSVSSKSPGLPRPDQTILPKSESNTPVSDSGRHKRPRRDNDILTDGTSNEAEIYETIGAFLPSRSVADALVAAYFEHIHMIFPLFYRSIFQHRYEETWTRKDSILHDDEETGWLCCLSLVFAFGAQALEKHDPVEAAALQKKYLRFVRSYFRRLVSTTSLVDVQALLLLQLYDHNVGKRNSSWLLIGTAARMAISMGMHREGTYAELDPIERNTRRLVWWMLYIFEKILCNYLGRPSAIDDAEVSTRIPDESNLGDKHLPPNVIEKSIEAARLSYSIRRRAYFVDGSPEERTPPIPLVRKLLQELEDWYKTIPDHLQVGAKSIPSHRRGALLLHTYYFYIRSLVTRNFLVQKAEYNISLLEGKSPQVTADHKDILALGEDCIDSAARSLKSLNMLADLKLLNGVSWLDVFYVFHAVLIVCADFLGRPKDQKDTPEDIDRKTSVRTILASTRVIKLAPTYNILSQFAFQFAYITGATEAPYTSFQAAGEREILSPVPPMTPFVGPFTGHGLLKTLVETSEEPNDWYQNESANVLWDWFNLASTGEALDVDSFTEAFPPNPQDGGGFGASTIEDWAARPPPGGMRTV</sequence>
<dbReference type="GO" id="GO:0003677">
    <property type="term" value="F:DNA binding"/>
    <property type="evidence" value="ECO:0007669"/>
    <property type="project" value="InterPro"/>
</dbReference>
<dbReference type="SMART" id="SM00906">
    <property type="entry name" value="Fungal_trans"/>
    <property type="match status" value="1"/>
</dbReference>
<dbReference type="SUPFAM" id="SSF57701">
    <property type="entry name" value="Zn2/Cys6 DNA-binding domain"/>
    <property type="match status" value="1"/>
</dbReference>
<protein>
    <recommendedName>
        <fullName evidence="6">Zn(2)-C6 fungal-type domain-containing protein</fullName>
    </recommendedName>
</protein>
<dbReference type="InterPro" id="IPR001138">
    <property type="entry name" value="Zn2Cys6_DnaBD"/>
</dbReference>
<evidence type="ECO:0000256" key="3">
    <source>
        <dbReference type="ARBA" id="ARBA00023163"/>
    </source>
</evidence>
<dbReference type="InterPro" id="IPR036864">
    <property type="entry name" value="Zn2-C6_fun-type_DNA-bd_sf"/>
</dbReference>
<dbReference type="CDD" id="cd00067">
    <property type="entry name" value="GAL4"/>
    <property type="match status" value="1"/>
</dbReference>
<gene>
    <name evidence="7" type="ORF">BU24DRAFT_39004</name>
</gene>
<feature type="compositionally biased region" description="Polar residues" evidence="5">
    <location>
        <begin position="197"/>
        <end position="212"/>
    </location>
</feature>
<accession>A0A6A5Y981</accession>
<dbReference type="CDD" id="cd12148">
    <property type="entry name" value="fungal_TF_MHR"/>
    <property type="match status" value="1"/>
</dbReference>
<feature type="compositionally biased region" description="Pro residues" evidence="5">
    <location>
        <begin position="800"/>
        <end position="809"/>
    </location>
</feature>
<evidence type="ECO:0000256" key="5">
    <source>
        <dbReference type="SAM" id="MobiDB-lite"/>
    </source>
</evidence>
<organism evidence="7 8">
    <name type="scientific">Aaosphaeria arxii CBS 175.79</name>
    <dbReference type="NCBI Taxonomy" id="1450172"/>
    <lineage>
        <taxon>Eukaryota</taxon>
        <taxon>Fungi</taxon>
        <taxon>Dikarya</taxon>
        <taxon>Ascomycota</taxon>
        <taxon>Pezizomycotina</taxon>
        <taxon>Dothideomycetes</taxon>
        <taxon>Pleosporomycetidae</taxon>
        <taxon>Pleosporales</taxon>
        <taxon>Pleosporales incertae sedis</taxon>
        <taxon>Aaosphaeria</taxon>
    </lineage>
</organism>
<name>A0A6A5Y981_9PLEO</name>
<dbReference type="GO" id="GO:0000981">
    <property type="term" value="F:DNA-binding transcription factor activity, RNA polymerase II-specific"/>
    <property type="evidence" value="ECO:0007669"/>
    <property type="project" value="InterPro"/>
</dbReference>
<feature type="compositionally biased region" description="Low complexity" evidence="5">
    <location>
        <begin position="219"/>
        <end position="229"/>
    </location>
</feature>
<evidence type="ECO:0000259" key="6">
    <source>
        <dbReference type="PROSITE" id="PS50048"/>
    </source>
</evidence>
<feature type="domain" description="Zn(2)-C6 fungal-type" evidence="6">
    <location>
        <begin position="19"/>
        <end position="49"/>
    </location>
</feature>
<evidence type="ECO:0000256" key="2">
    <source>
        <dbReference type="ARBA" id="ARBA00023015"/>
    </source>
</evidence>
<dbReference type="PROSITE" id="PS50048">
    <property type="entry name" value="ZN2_CY6_FUNGAL_2"/>
    <property type="match status" value="1"/>
</dbReference>
<evidence type="ECO:0000256" key="4">
    <source>
        <dbReference type="ARBA" id="ARBA00023242"/>
    </source>
</evidence>
<keyword evidence="8" id="KW-1185">Reference proteome</keyword>
<evidence type="ECO:0000256" key="1">
    <source>
        <dbReference type="ARBA" id="ARBA00022723"/>
    </source>
</evidence>
<feature type="compositionally biased region" description="Low complexity" evidence="5">
    <location>
        <begin position="127"/>
        <end position="138"/>
    </location>
</feature>
<keyword evidence="2" id="KW-0805">Transcription regulation</keyword>
<evidence type="ECO:0000313" key="7">
    <source>
        <dbReference type="EMBL" id="KAF2022162.1"/>
    </source>
</evidence>
<dbReference type="RefSeq" id="XP_033390501.1">
    <property type="nucleotide sequence ID" value="XM_033525066.1"/>
</dbReference>
<dbReference type="Proteomes" id="UP000799778">
    <property type="component" value="Unassembled WGS sequence"/>
</dbReference>
<dbReference type="GO" id="GO:0006351">
    <property type="term" value="P:DNA-templated transcription"/>
    <property type="evidence" value="ECO:0007669"/>
    <property type="project" value="InterPro"/>
</dbReference>
<dbReference type="SMART" id="SM00066">
    <property type="entry name" value="GAL4"/>
    <property type="match status" value="1"/>
</dbReference>
<keyword evidence="4" id="KW-0539">Nucleus</keyword>
<feature type="region of interest" description="Disordered" evidence="5">
    <location>
        <begin position="783"/>
        <end position="809"/>
    </location>
</feature>
<dbReference type="OrthoDB" id="3364175at2759"/>
<dbReference type="AlphaFoldDB" id="A0A6A5Y981"/>
<dbReference type="GeneID" id="54282463"/>
<dbReference type="InterPro" id="IPR007219">
    <property type="entry name" value="XnlR_reg_dom"/>
</dbReference>
<dbReference type="PANTHER" id="PTHR47424:SF6">
    <property type="entry name" value="PROLINE UTILIZATION TRANS-ACTIVATOR"/>
    <property type="match status" value="1"/>
</dbReference>
<keyword evidence="3" id="KW-0804">Transcription</keyword>
<dbReference type="Gene3D" id="4.10.240.10">
    <property type="entry name" value="Zn(2)-C6 fungal-type DNA-binding domain"/>
    <property type="match status" value="1"/>
</dbReference>
<evidence type="ECO:0000313" key="8">
    <source>
        <dbReference type="Proteomes" id="UP000799778"/>
    </source>
</evidence>
<dbReference type="InterPro" id="IPR051127">
    <property type="entry name" value="Fungal_SecMet_Regulators"/>
</dbReference>
<dbReference type="PROSITE" id="PS00463">
    <property type="entry name" value="ZN2_CY6_FUNGAL_1"/>
    <property type="match status" value="1"/>
</dbReference>
<dbReference type="PANTHER" id="PTHR47424">
    <property type="entry name" value="REGULATORY PROTEIN GAL4"/>
    <property type="match status" value="1"/>
</dbReference>
<proteinExistence type="predicted"/>
<feature type="region of interest" description="Disordered" evidence="5">
    <location>
        <begin position="122"/>
        <end position="152"/>
    </location>
</feature>
<dbReference type="Pfam" id="PF04082">
    <property type="entry name" value="Fungal_trans"/>
    <property type="match status" value="1"/>
</dbReference>
<dbReference type="EMBL" id="ML978066">
    <property type="protein sequence ID" value="KAF2022162.1"/>
    <property type="molecule type" value="Genomic_DNA"/>
</dbReference>
<keyword evidence="1" id="KW-0479">Metal-binding</keyword>
<dbReference type="GO" id="GO:0008270">
    <property type="term" value="F:zinc ion binding"/>
    <property type="evidence" value="ECO:0007669"/>
    <property type="project" value="InterPro"/>
</dbReference>